<reference evidence="1 2" key="1">
    <citation type="journal article" date="2021" name="Plant Biotechnol. J.">
        <title>Multi-omics assisted identification of the key and species-specific regulatory components of drought-tolerant mechanisms in Gossypium stocksii.</title>
        <authorList>
            <person name="Yu D."/>
            <person name="Ke L."/>
            <person name="Zhang D."/>
            <person name="Wu Y."/>
            <person name="Sun Y."/>
            <person name="Mei J."/>
            <person name="Sun J."/>
            <person name="Sun Y."/>
        </authorList>
    </citation>
    <scope>NUCLEOTIDE SEQUENCE [LARGE SCALE GENOMIC DNA]</scope>
    <source>
        <strain evidence="2">cv. E1</strain>
        <tissue evidence="1">Leaf</tissue>
    </source>
</reference>
<evidence type="ECO:0000313" key="1">
    <source>
        <dbReference type="EMBL" id="KAH1048788.1"/>
    </source>
</evidence>
<dbReference type="EMBL" id="JAIQCV010000011">
    <property type="protein sequence ID" value="KAH1048788.1"/>
    <property type="molecule type" value="Genomic_DNA"/>
</dbReference>
<sequence>MNLETYYKEMISKSHDQLRKETRKTKEMEGEKPDDFSVNELDDIKWYVETMRTNMGKFKEFYEKFPRSSVGLTQ</sequence>
<accession>A0A9D3UP87</accession>
<name>A0A9D3UP87_9ROSI</name>
<organism evidence="1 2">
    <name type="scientific">Gossypium stocksii</name>
    <dbReference type="NCBI Taxonomy" id="47602"/>
    <lineage>
        <taxon>Eukaryota</taxon>
        <taxon>Viridiplantae</taxon>
        <taxon>Streptophyta</taxon>
        <taxon>Embryophyta</taxon>
        <taxon>Tracheophyta</taxon>
        <taxon>Spermatophyta</taxon>
        <taxon>Magnoliopsida</taxon>
        <taxon>eudicotyledons</taxon>
        <taxon>Gunneridae</taxon>
        <taxon>Pentapetalae</taxon>
        <taxon>rosids</taxon>
        <taxon>malvids</taxon>
        <taxon>Malvales</taxon>
        <taxon>Malvaceae</taxon>
        <taxon>Malvoideae</taxon>
        <taxon>Gossypium</taxon>
    </lineage>
</organism>
<dbReference type="AlphaFoldDB" id="A0A9D3UP87"/>
<comment type="caution">
    <text evidence="1">The sequence shown here is derived from an EMBL/GenBank/DDBJ whole genome shotgun (WGS) entry which is preliminary data.</text>
</comment>
<evidence type="ECO:0000313" key="2">
    <source>
        <dbReference type="Proteomes" id="UP000828251"/>
    </source>
</evidence>
<keyword evidence="2" id="KW-1185">Reference proteome</keyword>
<dbReference type="OrthoDB" id="1163690at2759"/>
<gene>
    <name evidence="1" type="ORF">J1N35_039572</name>
</gene>
<protein>
    <submittedName>
        <fullName evidence="1">Uncharacterized protein</fullName>
    </submittedName>
</protein>
<proteinExistence type="predicted"/>
<dbReference type="Proteomes" id="UP000828251">
    <property type="component" value="Unassembled WGS sequence"/>
</dbReference>